<dbReference type="Pfam" id="PF01813">
    <property type="entry name" value="ATP-synt_D"/>
    <property type="match status" value="1"/>
</dbReference>
<dbReference type="Gene3D" id="1.10.287.3240">
    <property type="match status" value="1"/>
</dbReference>
<keyword evidence="6" id="KW-1185">Reference proteome</keyword>
<feature type="region of interest" description="Disordered" evidence="4">
    <location>
        <begin position="59"/>
        <end position="81"/>
    </location>
</feature>
<sequence>MAHAGASYADAVCAAAEYAAAHAAAELLGAEVAGARHRVRALRRHCIPRLREALHRAGLPLEQSEHEDGVRRRWAADAADR</sequence>
<proteinExistence type="inferred from homology"/>
<organism evidence="5 6">
    <name type="scientific">Streptomyces prasinosporus</name>
    <dbReference type="NCBI Taxonomy" id="68256"/>
    <lineage>
        <taxon>Bacteria</taxon>
        <taxon>Bacillati</taxon>
        <taxon>Actinomycetota</taxon>
        <taxon>Actinomycetes</taxon>
        <taxon>Kitasatosporales</taxon>
        <taxon>Streptomycetaceae</taxon>
        <taxon>Streptomyces</taxon>
        <taxon>Streptomyces albogriseolus group</taxon>
    </lineage>
</organism>
<evidence type="ECO:0000256" key="2">
    <source>
        <dbReference type="ARBA" id="ARBA00022448"/>
    </source>
</evidence>
<name>A0ABP6UBZ8_9ACTN</name>
<evidence type="ECO:0000313" key="5">
    <source>
        <dbReference type="EMBL" id="GAA3504248.1"/>
    </source>
</evidence>
<comment type="similarity">
    <text evidence="1">Belongs to the V-ATPase D subunit family.</text>
</comment>
<feature type="compositionally biased region" description="Basic and acidic residues" evidence="4">
    <location>
        <begin position="63"/>
        <end position="81"/>
    </location>
</feature>
<evidence type="ECO:0000256" key="1">
    <source>
        <dbReference type="ARBA" id="ARBA00005850"/>
    </source>
</evidence>
<protein>
    <submittedName>
        <fullName evidence="5">Uncharacterized protein</fullName>
    </submittedName>
</protein>
<evidence type="ECO:0000313" key="6">
    <source>
        <dbReference type="Proteomes" id="UP001501455"/>
    </source>
</evidence>
<keyword evidence="3" id="KW-0406">Ion transport</keyword>
<dbReference type="Proteomes" id="UP001501455">
    <property type="component" value="Unassembled WGS sequence"/>
</dbReference>
<evidence type="ECO:0000256" key="3">
    <source>
        <dbReference type="ARBA" id="ARBA00023065"/>
    </source>
</evidence>
<reference evidence="6" key="1">
    <citation type="journal article" date="2019" name="Int. J. Syst. Evol. Microbiol.">
        <title>The Global Catalogue of Microorganisms (GCM) 10K type strain sequencing project: providing services to taxonomists for standard genome sequencing and annotation.</title>
        <authorList>
            <consortium name="The Broad Institute Genomics Platform"/>
            <consortium name="The Broad Institute Genome Sequencing Center for Infectious Disease"/>
            <person name="Wu L."/>
            <person name="Ma J."/>
        </authorList>
    </citation>
    <scope>NUCLEOTIDE SEQUENCE [LARGE SCALE GENOMIC DNA]</scope>
    <source>
        <strain evidence="6">JCM 4816</strain>
    </source>
</reference>
<evidence type="ECO:0000256" key="4">
    <source>
        <dbReference type="SAM" id="MobiDB-lite"/>
    </source>
</evidence>
<comment type="caution">
    <text evidence="5">The sequence shown here is derived from an EMBL/GenBank/DDBJ whole genome shotgun (WGS) entry which is preliminary data.</text>
</comment>
<accession>A0ABP6UBZ8</accession>
<dbReference type="EMBL" id="BAAAXF010000081">
    <property type="protein sequence ID" value="GAA3504248.1"/>
    <property type="molecule type" value="Genomic_DNA"/>
</dbReference>
<keyword evidence="2" id="KW-0813">Transport</keyword>
<gene>
    <name evidence="5" type="ORF">GCM10019016_113610</name>
</gene>
<dbReference type="InterPro" id="IPR002699">
    <property type="entry name" value="V_ATPase_D"/>
</dbReference>